<evidence type="ECO:0000313" key="2">
    <source>
        <dbReference type="EMBL" id="GGP01377.1"/>
    </source>
</evidence>
<keyword evidence="3" id="KW-1185">Reference proteome</keyword>
<keyword evidence="1" id="KW-1133">Transmembrane helix</keyword>
<reference evidence="2" key="2">
    <citation type="submission" date="2020-09" db="EMBL/GenBank/DDBJ databases">
        <authorList>
            <person name="Sun Q."/>
            <person name="Zhou Y."/>
        </authorList>
    </citation>
    <scope>NUCLEOTIDE SEQUENCE</scope>
    <source>
        <strain evidence="2">CGMCC 4.7201</strain>
    </source>
</reference>
<dbReference type="EMBL" id="BMMS01000106">
    <property type="protein sequence ID" value="GGP01377.1"/>
    <property type="molecule type" value="Genomic_DNA"/>
</dbReference>
<reference evidence="2" key="1">
    <citation type="journal article" date="2014" name="Int. J. Syst. Evol. Microbiol.">
        <title>Complete genome sequence of Corynebacterium casei LMG S-19264T (=DSM 44701T), isolated from a smear-ripened cheese.</title>
        <authorList>
            <consortium name="US DOE Joint Genome Institute (JGI-PGF)"/>
            <person name="Walter F."/>
            <person name="Albersmeier A."/>
            <person name="Kalinowski J."/>
            <person name="Ruckert C."/>
        </authorList>
    </citation>
    <scope>NUCLEOTIDE SEQUENCE</scope>
    <source>
        <strain evidence="2">CGMCC 4.7201</strain>
    </source>
</reference>
<evidence type="ECO:0000313" key="3">
    <source>
        <dbReference type="Proteomes" id="UP000641932"/>
    </source>
</evidence>
<proteinExistence type="predicted"/>
<feature type="transmembrane region" description="Helical" evidence="1">
    <location>
        <begin position="96"/>
        <end position="117"/>
    </location>
</feature>
<dbReference type="AlphaFoldDB" id="A0A918E3F4"/>
<keyword evidence="1" id="KW-0472">Membrane</keyword>
<protein>
    <submittedName>
        <fullName evidence="2">Uncharacterized protein</fullName>
    </submittedName>
</protein>
<organism evidence="2 3">
    <name type="scientific">Wenjunlia tyrosinilytica</name>
    <dbReference type="NCBI Taxonomy" id="1544741"/>
    <lineage>
        <taxon>Bacteria</taxon>
        <taxon>Bacillati</taxon>
        <taxon>Actinomycetota</taxon>
        <taxon>Actinomycetes</taxon>
        <taxon>Kitasatosporales</taxon>
        <taxon>Streptomycetaceae</taxon>
        <taxon>Wenjunlia</taxon>
    </lineage>
</organism>
<sequence>MNHPDRPAGRALSEAEAEAEAARLIAEGYSSNAPVATFYKDVAPVPAIGYAPPVQQDGRAPMSQRATDASVLMLAGGGSVSMVSVSAGILMYLSQYADPVVCGIVLGAPTVVVLALCRLVRRAKEVVEAAPPVIHQHYEGTVIQDNTEINTHTRGVIARTRNHFDR</sequence>
<dbReference type="Proteomes" id="UP000641932">
    <property type="component" value="Unassembled WGS sequence"/>
</dbReference>
<gene>
    <name evidence="2" type="ORF">GCM10012280_72080</name>
</gene>
<name>A0A918E3F4_9ACTN</name>
<keyword evidence="1" id="KW-0812">Transmembrane</keyword>
<accession>A0A918E3F4</accession>
<evidence type="ECO:0000256" key="1">
    <source>
        <dbReference type="SAM" id="Phobius"/>
    </source>
</evidence>
<comment type="caution">
    <text evidence="2">The sequence shown here is derived from an EMBL/GenBank/DDBJ whole genome shotgun (WGS) entry which is preliminary data.</text>
</comment>
<dbReference type="RefSeq" id="WP_189136052.1">
    <property type="nucleotide sequence ID" value="NZ_BMMS01000106.1"/>
</dbReference>
<feature type="transmembrane region" description="Helical" evidence="1">
    <location>
        <begin position="69"/>
        <end position="90"/>
    </location>
</feature>